<dbReference type="Proteomes" id="UP000184305">
    <property type="component" value="Unassembled WGS sequence"/>
</dbReference>
<accession>A0A1M7P5F1</accession>
<reference evidence="2" key="1">
    <citation type="submission" date="2016-11" db="EMBL/GenBank/DDBJ databases">
        <authorList>
            <person name="Varghese N."/>
            <person name="Submissions S."/>
        </authorList>
    </citation>
    <scope>NUCLEOTIDE SEQUENCE [LARGE SCALE GENOMIC DNA]</scope>
    <source>
        <strain evidence="2">CECT 8089</strain>
    </source>
</reference>
<keyword evidence="2" id="KW-1185">Reference proteome</keyword>
<name>A0A1M7P5F1_9GAMM</name>
<sequence>MRLVSIIRELRHSSYEVELATLAIYSLLLGH</sequence>
<dbReference type="EMBL" id="FRBQ01000016">
    <property type="protein sequence ID" value="SHN11818.1"/>
    <property type="molecule type" value="Genomic_DNA"/>
</dbReference>
<evidence type="ECO:0000313" key="2">
    <source>
        <dbReference type="Proteomes" id="UP000184305"/>
    </source>
</evidence>
<organism evidence="1 2">
    <name type="scientific">Phytopseudomonas punonensis</name>
    <dbReference type="NCBI Taxonomy" id="1220495"/>
    <lineage>
        <taxon>Bacteria</taxon>
        <taxon>Pseudomonadati</taxon>
        <taxon>Pseudomonadota</taxon>
        <taxon>Gammaproteobacteria</taxon>
        <taxon>Pseudomonadales</taxon>
        <taxon>Pseudomonadaceae</taxon>
        <taxon>Phytopseudomonas</taxon>
    </lineage>
</organism>
<dbReference type="AlphaFoldDB" id="A0A1M7P5F1"/>
<evidence type="ECO:0000313" key="1">
    <source>
        <dbReference type="EMBL" id="SHN11818.1"/>
    </source>
</evidence>
<gene>
    <name evidence="1" type="ORF">SAMN05216288_0659</name>
</gene>
<proteinExistence type="predicted"/>
<protein>
    <submittedName>
        <fullName evidence="1">Uncharacterized protein</fullName>
    </submittedName>
</protein>